<sequence>MTSSTPHYLCPVSTLFHLPCKGGIYNYIRIKENHVETTTLKDTKEQKPVKKRLVLRLFQAKKQKMGMVENEEIVIVGGGIAGLATAVALKRVGFQARVLERHHELRAGGTAISLAPNAWFALRALGVDRKLTSTHQIFTKVVVTNLETGDTQAMAMPMKKDSFRGDDIGVRYVQRKTLLKALAEELPPDTIRFSSKLISIKNETLRDSSKVTALHLDDGSIIKAKVVIGCDGVHSTVAQWLGLSQPLNSGRSAAYGLSVFSEDHGFEMQVRQYLGDSIRAGFIPLNSKEVYWFFFHKSSSFEQEISMSPELILKEVTDNLAKDFPSDFLTVAKHTDLSNLAWGPLRFRAPWNVAFGRTQNGNVTVAGDAMHPMTPDIGQGACSALEDAVVLARCLNQAHTTATDNRQWVENGLKRYVNERRWRVAGVVAGAWLSGTVHQGGCGDQQWWSRATRWFRDRCLYKFVLPKLVDFVWTDCGDLGSPVTQGVKST</sequence>
<dbReference type="AlphaFoldDB" id="A0AAD6ET95"/>
<dbReference type="InterPro" id="IPR044560">
    <property type="entry name" value="MOase"/>
</dbReference>
<dbReference type="Pfam" id="PF01494">
    <property type="entry name" value="FAD_binding_3"/>
    <property type="match status" value="1"/>
</dbReference>
<gene>
    <name evidence="5" type="ORF">LUZ61_004128</name>
</gene>
<evidence type="ECO:0000313" key="5">
    <source>
        <dbReference type="EMBL" id="KAJ3700423.1"/>
    </source>
</evidence>
<organism evidence="5 6">
    <name type="scientific">Rhynchospora tenuis</name>
    <dbReference type="NCBI Taxonomy" id="198213"/>
    <lineage>
        <taxon>Eukaryota</taxon>
        <taxon>Viridiplantae</taxon>
        <taxon>Streptophyta</taxon>
        <taxon>Embryophyta</taxon>
        <taxon>Tracheophyta</taxon>
        <taxon>Spermatophyta</taxon>
        <taxon>Magnoliopsida</taxon>
        <taxon>Liliopsida</taxon>
        <taxon>Poales</taxon>
        <taxon>Cyperaceae</taxon>
        <taxon>Cyperoideae</taxon>
        <taxon>Rhynchosporeae</taxon>
        <taxon>Rhynchospora</taxon>
    </lineage>
</organism>
<comment type="caution">
    <text evidence="5">The sequence shown here is derived from an EMBL/GenBank/DDBJ whole genome shotgun (WGS) entry which is preliminary data.</text>
</comment>
<dbReference type="Gene3D" id="3.50.50.60">
    <property type="entry name" value="FAD/NAD(P)-binding domain"/>
    <property type="match status" value="1"/>
</dbReference>
<keyword evidence="2" id="KW-0503">Monooxygenase</keyword>
<dbReference type="PANTHER" id="PTHR45934:SF1">
    <property type="entry name" value="OS04G0423100 PROTEIN"/>
    <property type="match status" value="1"/>
</dbReference>
<evidence type="ECO:0000256" key="3">
    <source>
        <dbReference type="ARBA" id="ARBA00024018"/>
    </source>
</evidence>
<accession>A0AAD6ET95</accession>
<dbReference type="InterPro" id="IPR036188">
    <property type="entry name" value="FAD/NAD-bd_sf"/>
</dbReference>
<evidence type="ECO:0000259" key="4">
    <source>
        <dbReference type="Pfam" id="PF01494"/>
    </source>
</evidence>
<feature type="domain" description="FAD-binding" evidence="4">
    <location>
        <begin position="72"/>
        <end position="429"/>
    </location>
</feature>
<reference evidence="5 6" key="1">
    <citation type="journal article" date="2022" name="Cell">
        <title>Repeat-based holocentromeres influence genome architecture and karyotype evolution.</title>
        <authorList>
            <person name="Hofstatter P.G."/>
            <person name="Thangavel G."/>
            <person name="Lux T."/>
            <person name="Neumann P."/>
            <person name="Vondrak T."/>
            <person name="Novak P."/>
            <person name="Zhang M."/>
            <person name="Costa L."/>
            <person name="Castellani M."/>
            <person name="Scott A."/>
            <person name="Toegelov H."/>
            <person name="Fuchs J."/>
            <person name="Mata-Sucre Y."/>
            <person name="Dias Y."/>
            <person name="Vanzela A.L.L."/>
            <person name="Huettel B."/>
            <person name="Almeida C.C.S."/>
            <person name="Simkova H."/>
            <person name="Souza G."/>
            <person name="Pedrosa-Harand A."/>
            <person name="Macas J."/>
            <person name="Mayer K.F.X."/>
            <person name="Houben A."/>
            <person name="Marques A."/>
        </authorList>
    </citation>
    <scope>NUCLEOTIDE SEQUENCE [LARGE SCALE GENOMIC DNA]</scope>
    <source>
        <strain evidence="5">RhyTen1mFocal</strain>
    </source>
</reference>
<dbReference type="EMBL" id="JAMRDG010000001">
    <property type="protein sequence ID" value="KAJ3700423.1"/>
    <property type="molecule type" value="Genomic_DNA"/>
</dbReference>
<dbReference type="PRINTS" id="PR00420">
    <property type="entry name" value="RNGMNOXGNASE"/>
</dbReference>
<dbReference type="GO" id="GO:0071949">
    <property type="term" value="F:FAD binding"/>
    <property type="evidence" value="ECO:0007669"/>
    <property type="project" value="InterPro"/>
</dbReference>
<proteinExistence type="inferred from homology"/>
<evidence type="ECO:0000256" key="1">
    <source>
        <dbReference type="ARBA" id="ARBA00023002"/>
    </source>
</evidence>
<dbReference type="GO" id="GO:0004497">
    <property type="term" value="F:monooxygenase activity"/>
    <property type="evidence" value="ECO:0007669"/>
    <property type="project" value="UniProtKB-KW"/>
</dbReference>
<evidence type="ECO:0000313" key="6">
    <source>
        <dbReference type="Proteomes" id="UP001210211"/>
    </source>
</evidence>
<dbReference type="SUPFAM" id="SSF51905">
    <property type="entry name" value="FAD/NAD(P)-binding domain"/>
    <property type="match status" value="1"/>
</dbReference>
<protein>
    <recommendedName>
        <fullName evidence="4">FAD-binding domain-containing protein</fullName>
    </recommendedName>
</protein>
<dbReference type="Proteomes" id="UP001210211">
    <property type="component" value="Unassembled WGS sequence"/>
</dbReference>
<dbReference type="InterPro" id="IPR002938">
    <property type="entry name" value="FAD-bd"/>
</dbReference>
<keyword evidence="1" id="KW-0560">Oxidoreductase</keyword>
<evidence type="ECO:0000256" key="2">
    <source>
        <dbReference type="ARBA" id="ARBA00023033"/>
    </source>
</evidence>
<comment type="similarity">
    <text evidence="3">Belongs to the 3-hydroxybenzoate 6-hydroxylase family.</text>
</comment>
<dbReference type="PANTHER" id="PTHR45934">
    <property type="entry name" value="FAD/NAD(P)-BINDING OXIDOREDUCTASE FAMILY PROTEIN"/>
    <property type="match status" value="1"/>
</dbReference>
<name>A0AAD6ET95_9POAL</name>
<keyword evidence="6" id="KW-1185">Reference proteome</keyword>